<keyword evidence="11 16" id="KW-0720">Serine protease</keyword>
<keyword evidence="6 15" id="KW-0328">Glycosyltransferase</keyword>
<evidence type="ECO:0000256" key="5">
    <source>
        <dbReference type="ARBA" id="ARBA00022670"/>
    </source>
</evidence>
<comment type="catalytic activity">
    <reaction evidence="1 16">
        <text>Cleaves type-1 transmembrane domains using a catalytic dyad composed of serine and histidine that are contributed by different transmembrane domains.</text>
        <dbReference type="EC" id="3.4.21.105"/>
    </reaction>
</comment>
<keyword evidence="5 16" id="KW-0645">Protease</keyword>
<keyword evidence="15" id="KW-0520">NAD</keyword>
<dbReference type="Pfam" id="PF01129">
    <property type="entry name" value="ART"/>
    <property type="match status" value="1"/>
</dbReference>
<dbReference type="AlphaFoldDB" id="A0A813T6K4"/>
<evidence type="ECO:0000256" key="7">
    <source>
        <dbReference type="ARBA" id="ARBA00022679"/>
    </source>
</evidence>
<dbReference type="InterPro" id="IPR000768">
    <property type="entry name" value="ART"/>
</dbReference>
<dbReference type="GO" id="GO:0106274">
    <property type="term" value="F:NAD+-protein-arginine ADP-ribosyltransferase activity"/>
    <property type="evidence" value="ECO:0007669"/>
    <property type="project" value="UniProtKB-EC"/>
</dbReference>
<evidence type="ECO:0000256" key="4">
    <source>
        <dbReference type="ARBA" id="ARBA00009558"/>
    </source>
</evidence>
<dbReference type="InterPro" id="IPR035952">
    <property type="entry name" value="Rhomboid-like_sf"/>
</dbReference>
<evidence type="ECO:0000259" key="18">
    <source>
        <dbReference type="Pfam" id="PF01694"/>
    </source>
</evidence>
<dbReference type="EC" id="2.4.2.31" evidence="15"/>
<dbReference type="PROSITE" id="PS51996">
    <property type="entry name" value="TR_MART"/>
    <property type="match status" value="1"/>
</dbReference>
<evidence type="ECO:0000256" key="13">
    <source>
        <dbReference type="ARBA" id="ARBA00023136"/>
    </source>
</evidence>
<evidence type="ECO:0000256" key="15">
    <source>
        <dbReference type="RuleBase" id="RU361228"/>
    </source>
</evidence>
<dbReference type="InterPro" id="IPR022764">
    <property type="entry name" value="Peptidase_S54_rhomboid_dom"/>
</dbReference>
<dbReference type="Proteomes" id="UP000663845">
    <property type="component" value="Unassembled WGS sequence"/>
</dbReference>
<evidence type="ECO:0000256" key="17">
    <source>
        <dbReference type="SAM" id="MobiDB-lite"/>
    </source>
</evidence>
<dbReference type="GO" id="GO:0016779">
    <property type="term" value="F:nucleotidyltransferase activity"/>
    <property type="evidence" value="ECO:0007669"/>
    <property type="project" value="UniProtKB-KW"/>
</dbReference>
<evidence type="ECO:0000256" key="14">
    <source>
        <dbReference type="ARBA" id="ARBA00047597"/>
    </source>
</evidence>
<evidence type="ECO:0000256" key="10">
    <source>
        <dbReference type="ARBA" id="ARBA00022801"/>
    </source>
</evidence>
<comment type="catalytic activity">
    <reaction evidence="14 15">
        <text>L-arginyl-[protein] + NAD(+) = N(omega)-(ADP-D-ribosyl)-L-arginyl-[protein] + nicotinamide + H(+)</text>
        <dbReference type="Rhea" id="RHEA:19149"/>
        <dbReference type="Rhea" id="RHEA-COMP:10532"/>
        <dbReference type="Rhea" id="RHEA-COMP:15087"/>
        <dbReference type="ChEBI" id="CHEBI:15378"/>
        <dbReference type="ChEBI" id="CHEBI:17154"/>
        <dbReference type="ChEBI" id="CHEBI:29965"/>
        <dbReference type="ChEBI" id="CHEBI:57540"/>
        <dbReference type="ChEBI" id="CHEBI:142554"/>
        <dbReference type="EC" id="2.4.2.31"/>
    </reaction>
</comment>
<keyword evidence="7 15" id="KW-0808">Transferase</keyword>
<evidence type="ECO:0000256" key="9">
    <source>
        <dbReference type="ARBA" id="ARBA00022695"/>
    </source>
</evidence>
<dbReference type="PANTHER" id="PTHR22936">
    <property type="entry name" value="RHOMBOID-RELATED"/>
    <property type="match status" value="1"/>
</dbReference>
<comment type="caution">
    <text evidence="16">Lacks conserved residue(s) required for the propagation of feature annotation.</text>
</comment>
<comment type="similarity">
    <text evidence="3 16">Belongs to the peptidase S54 family.</text>
</comment>
<comment type="subcellular location">
    <subcellularLocation>
        <location evidence="2 16">Membrane</location>
        <topology evidence="2 16">Multi-pass membrane protein</topology>
    </subcellularLocation>
</comment>
<evidence type="ECO:0000256" key="12">
    <source>
        <dbReference type="ARBA" id="ARBA00022989"/>
    </source>
</evidence>
<feature type="transmembrane region" description="Helical" evidence="16">
    <location>
        <begin position="112"/>
        <end position="130"/>
    </location>
</feature>
<keyword evidence="10 16" id="KW-0378">Hydrolase</keyword>
<dbReference type="EMBL" id="CAJNOG010000034">
    <property type="protein sequence ID" value="CAF0810273.1"/>
    <property type="molecule type" value="Genomic_DNA"/>
</dbReference>
<comment type="caution">
    <text evidence="19">The sequence shown here is derived from an EMBL/GenBank/DDBJ whole genome shotgun (WGS) entry which is preliminary data.</text>
</comment>
<name>A0A813T6K4_9BILA</name>
<dbReference type="GO" id="GO:0016020">
    <property type="term" value="C:membrane"/>
    <property type="evidence" value="ECO:0007669"/>
    <property type="project" value="UniProtKB-SubCell"/>
</dbReference>
<dbReference type="SUPFAM" id="SSF56399">
    <property type="entry name" value="ADP-ribosylation"/>
    <property type="match status" value="1"/>
</dbReference>
<evidence type="ECO:0000256" key="6">
    <source>
        <dbReference type="ARBA" id="ARBA00022676"/>
    </source>
</evidence>
<dbReference type="SUPFAM" id="SSF144091">
    <property type="entry name" value="Rhomboid-like"/>
    <property type="match status" value="1"/>
</dbReference>
<feature type="domain" description="Peptidase S54 rhomboid" evidence="18">
    <location>
        <begin position="71"/>
        <end position="201"/>
    </location>
</feature>
<dbReference type="GO" id="GO:0004252">
    <property type="term" value="F:serine-type endopeptidase activity"/>
    <property type="evidence" value="ECO:0007669"/>
    <property type="project" value="InterPro"/>
</dbReference>
<dbReference type="Gene3D" id="1.20.1540.10">
    <property type="entry name" value="Rhomboid-like"/>
    <property type="match status" value="1"/>
</dbReference>
<reference evidence="19" key="1">
    <citation type="submission" date="2021-02" db="EMBL/GenBank/DDBJ databases">
        <authorList>
            <person name="Nowell W R."/>
        </authorList>
    </citation>
    <scope>NUCLEOTIDE SEQUENCE</scope>
</reference>
<dbReference type="Pfam" id="PF01694">
    <property type="entry name" value="Rhomboid"/>
    <property type="match status" value="1"/>
</dbReference>
<proteinExistence type="inferred from homology"/>
<feature type="transmembrane region" description="Helical" evidence="16">
    <location>
        <begin position="175"/>
        <end position="201"/>
    </location>
</feature>
<feature type="transmembrane region" description="Helical" evidence="16">
    <location>
        <begin position="75"/>
        <end position="100"/>
    </location>
</feature>
<comment type="function">
    <text evidence="16">Serine protease involved in intramembrane proteolysis.</text>
</comment>
<keyword evidence="9" id="KW-0548">Nucleotidyltransferase</keyword>
<dbReference type="GO" id="GO:0006508">
    <property type="term" value="P:proteolysis"/>
    <property type="evidence" value="ECO:0007669"/>
    <property type="project" value="UniProtKB-KW"/>
</dbReference>
<keyword evidence="15" id="KW-0521">NADP</keyword>
<dbReference type="Gene3D" id="3.90.176.10">
    <property type="entry name" value="Toxin ADP-ribosyltransferase, Chain A, domain 1"/>
    <property type="match status" value="1"/>
</dbReference>
<evidence type="ECO:0000313" key="19">
    <source>
        <dbReference type="EMBL" id="CAF0810273.1"/>
    </source>
</evidence>
<keyword evidence="8 16" id="KW-0812">Transmembrane</keyword>
<gene>
    <name evidence="19" type="ORF">JYZ213_LOCUS5742</name>
</gene>
<evidence type="ECO:0000256" key="11">
    <source>
        <dbReference type="ARBA" id="ARBA00022825"/>
    </source>
</evidence>
<evidence type="ECO:0000313" key="20">
    <source>
        <dbReference type="Proteomes" id="UP000663845"/>
    </source>
</evidence>
<protein>
    <recommendedName>
        <fullName evidence="15">NAD(P)(+)--arginine ADP-ribosyltransferase</fullName>
        <ecNumber evidence="15">2.4.2.31</ecNumber>
    </recommendedName>
    <alternativeName>
        <fullName evidence="15">Mono(ADP-ribosyl)transferase</fullName>
    </alternativeName>
</protein>
<evidence type="ECO:0000256" key="16">
    <source>
        <dbReference type="RuleBase" id="RU362115"/>
    </source>
</evidence>
<keyword evidence="12 16" id="KW-1133">Transmembrane helix</keyword>
<dbReference type="InterPro" id="IPR002610">
    <property type="entry name" value="Peptidase_S54_rhomboid-like"/>
</dbReference>
<sequence>MSENPMAGPSIMTLIRNGAKFVPCMKSTQEDFLHYQVTCPSIPSFINETCTYEEYLWYACNVENLKGFPYQVYRFIIPMFLHAGINHLLTNLISQLYIGIPLERKFGSIRIAIIYILSGIGGTLLSAVGLPRTISAGASGAVYGIFAVYIMDTIRNWRNLSKPWIQLITKGGLPIVMLIVGFAIPIVDYVAHIGGLVVGILSDQTNKTRMATSITINYRLLESIRDEPKRMLVPISGYEKVTVKSLEDACEPIKDLFDHQLKQYITVAKMNSSDPEDKLTQDESASIHLYTMEWGNRDNSLYMKLNQTLRLADRSKLKPWFKYLKLFLTAFFKLPPSKDTLVWRGVREDLSAVYSKGKEFAWWAFSSCSTSIDVLESADYLGKSGTRTIFSIQTNSGKLIRTHSYFDNEDEVLLPPGIYLKVVGILNPATNLHIIHLQEIEPPYKMLADPFHLSELKHALPPAKPPSYMIYPQKQEQYSSSTSVISKPSVQSSFKKEQPTFVAPKKKSPYSDEKLDSNWRRNTRKIQYNESLRAQYPAFRSSSNINVIHIHYQTTLTSIDPIIA</sequence>
<organism evidence="19 20">
    <name type="scientific">Adineta steineri</name>
    <dbReference type="NCBI Taxonomy" id="433720"/>
    <lineage>
        <taxon>Eukaryota</taxon>
        <taxon>Metazoa</taxon>
        <taxon>Spiralia</taxon>
        <taxon>Gnathifera</taxon>
        <taxon>Rotifera</taxon>
        <taxon>Eurotatoria</taxon>
        <taxon>Bdelloidea</taxon>
        <taxon>Adinetida</taxon>
        <taxon>Adinetidae</taxon>
        <taxon>Adineta</taxon>
    </lineage>
</organism>
<evidence type="ECO:0000256" key="8">
    <source>
        <dbReference type="ARBA" id="ARBA00022692"/>
    </source>
</evidence>
<evidence type="ECO:0000256" key="3">
    <source>
        <dbReference type="ARBA" id="ARBA00009045"/>
    </source>
</evidence>
<evidence type="ECO:0000256" key="2">
    <source>
        <dbReference type="ARBA" id="ARBA00004141"/>
    </source>
</evidence>
<comment type="similarity">
    <text evidence="4 15">Belongs to the Arg-specific ADP-ribosyltransferase family.</text>
</comment>
<evidence type="ECO:0000256" key="1">
    <source>
        <dbReference type="ARBA" id="ARBA00000156"/>
    </source>
</evidence>
<accession>A0A813T6K4</accession>
<feature type="transmembrane region" description="Helical" evidence="16">
    <location>
        <begin position="136"/>
        <end position="154"/>
    </location>
</feature>
<dbReference type="PANTHER" id="PTHR22936:SF69">
    <property type="entry name" value="RHOMBOID-LIKE PROTEIN"/>
    <property type="match status" value="1"/>
</dbReference>
<feature type="region of interest" description="Disordered" evidence="17">
    <location>
        <begin position="496"/>
        <end position="515"/>
    </location>
</feature>
<keyword evidence="13 16" id="KW-0472">Membrane</keyword>